<proteinExistence type="predicted"/>
<protein>
    <recommendedName>
        <fullName evidence="3">Kinase inhibitor</fullName>
    </recommendedName>
</protein>
<name>A0A7W8YU85_9SPHI</name>
<comment type="caution">
    <text evidence="1">The sequence shown here is derived from an EMBL/GenBank/DDBJ whole genome shotgun (WGS) entry which is preliminary data.</text>
</comment>
<dbReference type="PANTHER" id="PTHR30289">
    <property type="entry name" value="UNCHARACTERIZED PROTEIN YBCL-RELATED"/>
    <property type="match status" value="1"/>
</dbReference>
<dbReference type="AlphaFoldDB" id="A0A7W8YU85"/>
<dbReference type="InterPro" id="IPR008914">
    <property type="entry name" value="PEBP"/>
</dbReference>
<dbReference type="EMBL" id="JACHCF010000006">
    <property type="protein sequence ID" value="MBB5621884.1"/>
    <property type="molecule type" value="Genomic_DNA"/>
</dbReference>
<sequence>MINKKIITIGLILGSCQVFSQNFTLKSKDLAGQFTGKFIAGTFGCNGENISPELTWGFAPLETKSFAVTMYDLDAPTGSGWWHWVVFNIPANTDGLKQGAGNLEKQLAPKEAIQSLTDFGTAGYGGPCPPENDKPHSYIITVYALSKANLGLAKNASPALVGFMANQNILAKASIVVYSKR</sequence>
<reference evidence="1 2" key="1">
    <citation type="submission" date="2020-08" db="EMBL/GenBank/DDBJ databases">
        <title>Genomic Encyclopedia of Type Strains, Phase IV (KMG-V): Genome sequencing to study the core and pangenomes of soil and plant-associated prokaryotes.</title>
        <authorList>
            <person name="Whitman W."/>
        </authorList>
    </citation>
    <scope>NUCLEOTIDE SEQUENCE [LARGE SCALE GENOMIC DNA]</scope>
    <source>
        <strain evidence="1 2">MP7CTX6</strain>
    </source>
</reference>
<evidence type="ECO:0000313" key="1">
    <source>
        <dbReference type="EMBL" id="MBB5621884.1"/>
    </source>
</evidence>
<dbReference type="CDD" id="cd00865">
    <property type="entry name" value="PEBP_bact_arch"/>
    <property type="match status" value="1"/>
</dbReference>
<dbReference type="PROSITE" id="PS51257">
    <property type="entry name" value="PROKAR_LIPOPROTEIN"/>
    <property type="match status" value="1"/>
</dbReference>
<dbReference type="RefSeq" id="WP_183867823.1">
    <property type="nucleotide sequence ID" value="NZ_JACHCF010000006.1"/>
</dbReference>
<dbReference type="SUPFAM" id="SSF49777">
    <property type="entry name" value="PEBP-like"/>
    <property type="match status" value="1"/>
</dbReference>
<dbReference type="Proteomes" id="UP000537718">
    <property type="component" value="Unassembled WGS sequence"/>
</dbReference>
<gene>
    <name evidence="1" type="ORF">HDE69_002947</name>
</gene>
<accession>A0A7W8YU85</accession>
<organism evidence="1 2">
    <name type="scientific">Pedobacter cryoconitis</name>
    <dbReference type="NCBI Taxonomy" id="188932"/>
    <lineage>
        <taxon>Bacteria</taxon>
        <taxon>Pseudomonadati</taxon>
        <taxon>Bacteroidota</taxon>
        <taxon>Sphingobacteriia</taxon>
        <taxon>Sphingobacteriales</taxon>
        <taxon>Sphingobacteriaceae</taxon>
        <taxon>Pedobacter</taxon>
    </lineage>
</organism>
<evidence type="ECO:0000313" key="2">
    <source>
        <dbReference type="Proteomes" id="UP000537718"/>
    </source>
</evidence>
<dbReference type="Gene3D" id="3.90.280.10">
    <property type="entry name" value="PEBP-like"/>
    <property type="match status" value="1"/>
</dbReference>
<dbReference type="InterPro" id="IPR036610">
    <property type="entry name" value="PEBP-like_sf"/>
</dbReference>
<dbReference type="NCBIfam" id="TIGR00481">
    <property type="entry name" value="YbhB/YbcL family Raf kinase inhibitor-like protein"/>
    <property type="match status" value="1"/>
</dbReference>
<evidence type="ECO:0008006" key="3">
    <source>
        <dbReference type="Google" id="ProtNLM"/>
    </source>
</evidence>
<dbReference type="Pfam" id="PF01161">
    <property type="entry name" value="PBP"/>
    <property type="match status" value="1"/>
</dbReference>
<dbReference type="PANTHER" id="PTHR30289:SF1">
    <property type="entry name" value="PEBP (PHOSPHATIDYLETHANOLAMINE-BINDING PROTEIN) FAMILY PROTEIN"/>
    <property type="match status" value="1"/>
</dbReference>
<dbReference type="InterPro" id="IPR005247">
    <property type="entry name" value="YbhB_YbcL/LppC-like"/>
</dbReference>